<organism evidence="3 4">
    <name type="scientific">Theobroma cacao</name>
    <name type="common">Cacao</name>
    <name type="synonym">Cocoa</name>
    <dbReference type="NCBI Taxonomy" id="3641"/>
    <lineage>
        <taxon>Eukaryota</taxon>
        <taxon>Viridiplantae</taxon>
        <taxon>Streptophyta</taxon>
        <taxon>Embryophyta</taxon>
        <taxon>Tracheophyta</taxon>
        <taxon>Spermatophyta</taxon>
        <taxon>Magnoliopsida</taxon>
        <taxon>eudicotyledons</taxon>
        <taxon>Gunneridae</taxon>
        <taxon>Pentapetalae</taxon>
        <taxon>rosids</taxon>
        <taxon>malvids</taxon>
        <taxon>Malvales</taxon>
        <taxon>Malvaceae</taxon>
        <taxon>Byttnerioideae</taxon>
        <taxon>Theobroma</taxon>
    </lineage>
</organism>
<evidence type="ECO:0000313" key="4">
    <source>
        <dbReference type="Proteomes" id="UP000026915"/>
    </source>
</evidence>
<protein>
    <submittedName>
        <fullName evidence="3">5'-3' exoribonuclease 3-like protein</fullName>
    </submittedName>
</protein>
<dbReference type="Gramene" id="EOY14246">
    <property type="protein sequence ID" value="EOY14246"/>
    <property type="gene ID" value="TCM_033542"/>
</dbReference>
<name>A0A061FB57_THECC</name>
<sequence>MNGYISPSTGCTHPPIFRSPIKYTEDILANEVISCIYRLPKAQKHITRPLAAVIFPPKIVQFSDLKTEPVLWHEDSGRRAWENGRSHVQVLHLMERHNTPGAISGRRLVEASHRFIANSLQMKVDCNGFNNDMQAPPPSYAAAPCVPPVNSHVNYGFHNQGQHIMAPPGLDYFSAGYPISQTSPLRPHLAHGYNEPYGSPHQYQINNQAAANNFHYPLRDHQNGGSRHMPRPTTQLSMEIGLYPSRPGGYDGNRMYQAPGTGSHQEWCGGMGPQANQNVSGGYGLHQQGGVNRGLHSGHDHQQQRGNQMHNQRGGYHQRGSQLRRGNQQHGGIQQQRGNSYVALDRQRHRRPLAPPVENSH</sequence>
<evidence type="ECO:0000313" key="3">
    <source>
        <dbReference type="EMBL" id="EOY14246.1"/>
    </source>
</evidence>
<feature type="region of interest" description="Disordered" evidence="1">
    <location>
        <begin position="270"/>
        <end position="361"/>
    </location>
</feature>
<dbReference type="InterPro" id="IPR041412">
    <property type="entry name" value="Xrn1_helical"/>
</dbReference>
<dbReference type="Proteomes" id="UP000026915">
    <property type="component" value="Chromosome 7"/>
</dbReference>
<evidence type="ECO:0000256" key="1">
    <source>
        <dbReference type="SAM" id="MobiDB-lite"/>
    </source>
</evidence>
<feature type="domain" description="Xrn1 helical" evidence="2">
    <location>
        <begin position="1"/>
        <end position="65"/>
    </location>
</feature>
<accession>A0A061FB57</accession>
<dbReference type="HOGENOM" id="CLU_768173_0_0_1"/>
<proteinExistence type="predicted"/>
<dbReference type="InterPro" id="IPR027073">
    <property type="entry name" value="5_3_exoribonuclease"/>
</dbReference>
<keyword evidence="4" id="KW-1185">Reference proteome</keyword>
<feature type="compositionally biased region" description="Polar residues" evidence="1">
    <location>
        <begin position="319"/>
        <end position="339"/>
    </location>
</feature>
<dbReference type="PANTHER" id="PTHR12341:SF41">
    <property type="entry name" value="5'-3' EXORIBONUCLEASE 2"/>
    <property type="match status" value="1"/>
</dbReference>
<reference evidence="3 4" key="1">
    <citation type="journal article" date="2013" name="Genome Biol.">
        <title>The genome sequence of the most widely cultivated cacao type and its use to identify candidate genes regulating pod color.</title>
        <authorList>
            <person name="Motamayor J.C."/>
            <person name="Mockaitis K."/>
            <person name="Schmutz J."/>
            <person name="Haiminen N."/>
            <person name="Iii D.L."/>
            <person name="Cornejo O."/>
            <person name="Findley S.D."/>
            <person name="Zheng P."/>
            <person name="Utro F."/>
            <person name="Royaert S."/>
            <person name="Saski C."/>
            <person name="Jenkins J."/>
            <person name="Podicheti R."/>
            <person name="Zhao M."/>
            <person name="Scheffler B.E."/>
            <person name="Stack J.C."/>
            <person name="Feltus F.A."/>
            <person name="Mustiga G.M."/>
            <person name="Amores F."/>
            <person name="Phillips W."/>
            <person name="Marelli J.P."/>
            <person name="May G.D."/>
            <person name="Shapiro H."/>
            <person name="Ma J."/>
            <person name="Bustamante C.D."/>
            <person name="Schnell R.J."/>
            <person name="Main D."/>
            <person name="Gilbert D."/>
            <person name="Parida L."/>
            <person name="Kuhn D.N."/>
        </authorList>
    </citation>
    <scope>NUCLEOTIDE SEQUENCE [LARGE SCALE GENOMIC DNA]</scope>
    <source>
        <strain evidence="4">cv. Matina 1-6</strain>
    </source>
</reference>
<dbReference type="EMBL" id="CM001885">
    <property type="protein sequence ID" value="EOY14246.1"/>
    <property type="molecule type" value="Genomic_DNA"/>
</dbReference>
<evidence type="ECO:0000259" key="2">
    <source>
        <dbReference type="Pfam" id="PF17846"/>
    </source>
</evidence>
<dbReference type="Pfam" id="PF17846">
    <property type="entry name" value="XRN_M"/>
    <property type="match status" value="1"/>
</dbReference>
<dbReference type="PANTHER" id="PTHR12341">
    <property type="entry name" value="5'-&gt;3' EXORIBONUCLEASE"/>
    <property type="match status" value="1"/>
</dbReference>
<dbReference type="AlphaFoldDB" id="A0A061FB57"/>
<gene>
    <name evidence="3" type="ORF">TCM_033542</name>
</gene>